<dbReference type="Proteomes" id="UP001596028">
    <property type="component" value="Unassembled WGS sequence"/>
</dbReference>
<reference evidence="15" key="1">
    <citation type="journal article" date="2019" name="Int. J. Syst. Evol. Microbiol.">
        <title>The Global Catalogue of Microorganisms (GCM) 10K type strain sequencing project: providing services to taxonomists for standard genome sequencing and annotation.</title>
        <authorList>
            <consortium name="The Broad Institute Genomics Platform"/>
            <consortium name="The Broad Institute Genome Sequencing Center for Infectious Disease"/>
            <person name="Wu L."/>
            <person name="Ma J."/>
        </authorList>
    </citation>
    <scope>NUCLEOTIDE SEQUENCE [LARGE SCALE GENOMIC DNA]</scope>
    <source>
        <strain evidence="15">CCUG 49571</strain>
    </source>
</reference>
<dbReference type="PROSITE" id="PS00793">
    <property type="entry name" value="DHPS_2"/>
    <property type="match status" value="1"/>
</dbReference>
<protein>
    <recommendedName>
        <fullName evidence="6 12">Dihydropteroate synthase</fullName>
        <shortName evidence="12">DHPS</shortName>
        <ecNumber evidence="5 12">2.5.1.15</ecNumber>
    </recommendedName>
    <alternativeName>
        <fullName evidence="11 12">Dihydropteroate pyrophosphorylase</fullName>
    </alternativeName>
</protein>
<evidence type="ECO:0000256" key="12">
    <source>
        <dbReference type="RuleBase" id="RU361205"/>
    </source>
</evidence>
<feature type="domain" description="Pterin-binding" evidence="13">
    <location>
        <begin position="24"/>
        <end position="270"/>
    </location>
</feature>
<sequence>MNTNFGRRSYAFRDGTRLELGHRTLIMGILNATPDSFSDGGLYNGAEAAAARAEQMASEGADIIDIGGESTRPGHEPISAEEELARILPVIRAVRERVELPISVDTYKAETARRALEEGAHIVNDVWGFKRDPKMAQVAADFGCPVILTHNRLQRDYADFMADALEDLRESVRIARKGGVAEENIWLDPGIGFAKDYEENLEMMGRLEEVAGLGYPVLLAASRKRFIQRALGVTAEEADEGTAVTTALGIAQGCQIVRVHNVLLSKRAAAMADAIAYRNRKAAVPNG</sequence>
<dbReference type="Pfam" id="PF00809">
    <property type="entry name" value="Pterin_bind"/>
    <property type="match status" value="1"/>
</dbReference>
<evidence type="ECO:0000256" key="2">
    <source>
        <dbReference type="ARBA" id="ARBA00001946"/>
    </source>
</evidence>
<name>A0ABV9FF85_9BACL</name>
<comment type="similarity">
    <text evidence="4 12">Belongs to the DHPS family.</text>
</comment>
<evidence type="ECO:0000259" key="13">
    <source>
        <dbReference type="PROSITE" id="PS50972"/>
    </source>
</evidence>
<evidence type="ECO:0000256" key="8">
    <source>
        <dbReference type="ARBA" id="ARBA00022723"/>
    </source>
</evidence>
<comment type="caution">
    <text evidence="14">The sequence shown here is derived from an EMBL/GenBank/DDBJ whole genome shotgun (WGS) entry which is preliminary data.</text>
</comment>
<dbReference type="PANTHER" id="PTHR20941:SF1">
    <property type="entry name" value="FOLIC ACID SYNTHESIS PROTEIN FOL1"/>
    <property type="match status" value="1"/>
</dbReference>
<dbReference type="CDD" id="cd00739">
    <property type="entry name" value="DHPS"/>
    <property type="match status" value="1"/>
</dbReference>
<dbReference type="EMBL" id="JBHSEP010000017">
    <property type="protein sequence ID" value="MFC4600611.1"/>
    <property type="molecule type" value="Genomic_DNA"/>
</dbReference>
<keyword evidence="10 12" id="KW-0289">Folate biosynthesis</keyword>
<keyword evidence="9 12" id="KW-0460">Magnesium</keyword>
<dbReference type="EC" id="2.5.1.15" evidence="5 12"/>
<dbReference type="PROSITE" id="PS00792">
    <property type="entry name" value="DHPS_1"/>
    <property type="match status" value="1"/>
</dbReference>
<evidence type="ECO:0000256" key="11">
    <source>
        <dbReference type="ARBA" id="ARBA00030193"/>
    </source>
</evidence>
<dbReference type="RefSeq" id="WP_378099840.1">
    <property type="nucleotide sequence ID" value="NZ_JBHSEP010000017.1"/>
</dbReference>
<organism evidence="14 15">
    <name type="scientific">Cohnella hongkongensis</name>
    <dbReference type="NCBI Taxonomy" id="178337"/>
    <lineage>
        <taxon>Bacteria</taxon>
        <taxon>Bacillati</taxon>
        <taxon>Bacillota</taxon>
        <taxon>Bacilli</taxon>
        <taxon>Bacillales</taxon>
        <taxon>Paenibacillaceae</taxon>
        <taxon>Cohnella</taxon>
    </lineage>
</organism>
<accession>A0ABV9FF85</accession>
<dbReference type="NCBIfam" id="TIGR01496">
    <property type="entry name" value="DHPS"/>
    <property type="match status" value="1"/>
</dbReference>
<dbReference type="InterPro" id="IPR045031">
    <property type="entry name" value="DHP_synth-like"/>
</dbReference>
<gene>
    <name evidence="14" type="primary">folP</name>
    <name evidence="14" type="ORF">ACFO3S_20370</name>
</gene>
<dbReference type="InterPro" id="IPR011005">
    <property type="entry name" value="Dihydropteroate_synth-like_sf"/>
</dbReference>
<dbReference type="PROSITE" id="PS50972">
    <property type="entry name" value="PTERIN_BINDING"/>
    <property type="match status" value="1"/>
</dbReference>
<dbReference type="PANTHER" id="PTHR20941">
    <property type="entry name" value="FOLATE SYNTHESIS PROTEINS"/>
    <property type="match status" value="1"/>
</dbReference>
<evidence type="ECO:0000256" key="10">
    <source>
        <dbReference type="ARBA" id="ARBA00022909"/>
    </source>
</evidence>
<keyword evidence="15" id="KW-1185">Reference proteome</keyword>
<evidence type="ECO:0000256" key="3">
    <source>
        <dbReference type="ARBA" id="ARBA00004763"/>
    </source>
</evidence>
<comment type="cofactor">
    <cofactor evidence="2 12">
        <name>Mg(2+)</name>
        <dbReference type="ChEBI" id="CHEBI:18420"/>
    </cofactor>
</comment>
<dbReference type="SUPFAM" id="SSF51717">
    <property type="entry name" value="Dihydropteroate synthetase-like"/>
    <property type="match status" value="1"/>
</dbReference>
<evidence type="ECO:0000256" key="4">
    <source>
        <dbReference type="ARBA" id="ARBA00009503"/>
    </source>
</evidence>
<evidence type="ECO:0000256" key="1">
    <source>
        <dbReference type="ARBA" id="ARBA00000012"/>
    </source>
</evidence>
<dbReference type="Gene3D" id="3.20.20.20">
    <property type="entry name" value="Dihydropteroate synthase-like"/>
    <property type="match status" value="1"/>
</dbReference>
<dbReference type="GO" id="GO:0004156">
    <property type="term" value="F:dihydropteroate synthase activity"/>
    <property type="evidence" value="ECO:0007669"/>
    <property type="project" value="UniProtKB-EC"/>
</dbReference>
<proteinExistence type="inferred from homology"/>
<comment type="function">
    <text evidence="12">Catalyzes the condensation of para-aminobenzoate (pABA) with 6-hydroxymethyl-7,8-dihydropterin diphosphate (DHPt-PP) to form 7,8-dihydropteroate (H2Pte), the immediate precursor of folate derivatives.</text>
</comment>
<evidence type="ECO:0000256" key="7">
    <source>
        <dbReference type="ARBA" id="ARBA00022679"/>
    </source>
</evidence>
<keyword evidence="8 12" id="KW-0479">Metal-binding</keyword>
<comment type="pathway">
    <text evidence="3 12">Cofactor biosynthesis; tetrahydrofolate biosynthesis; 7,8-dihydrofolate from 2-amino-4-hydroxy-6-hydroxymethyl-7,8-dihydropteridine diphosphate and 4-aminobenzoate: step 1/2.</text>
</comment>
<evidence type="ECO:0000256" key="6">
    <source>
        <dbReference type="ARBA" id="ARBA00016919"/>
    </source>
</evidence>
<comment type="catalytic activity">
    <reaction evidence="1">
        <text>(7,8-dihydropterin-6-yl)methyl diphosphate + 4-aminobenzoate = 7,8-dihydropteroate + diphosphate</text>
        <dbReference type="Rhea" id="RHEA:19949"/>
        <dbReference type="ChEBI" id="CHEBI:17836"/>
        <dbReference type="ChEBI" id="CHEBI:17839"/>
        <dbReference type="ChEBI" id="CHEBI:33019"/>
        <dbReference type="ChEBI" id="CHEBI:72950"/>
        <dbReference type="EC" id="2.5.1.15"/>
    </reaction>
</comment>
<keyword evidence="7 12" id="KW-0808">Transferase</keyword>
<evidence type="ECO:0000256" key="9">
    <source>
        <dbReference type="ARBA" id="ARBA00022842"/>
    </source>
</evidence>
<dbReference type="InterPro" id="IPR000489">
    <property type="entry name" value="Pterin-binding_dom"/>
</dbReference>
<evidence type="ECO:0000313" key="14">
    <source>
        <dbReference type="EMBL" id="MFC4600611.1"/>
    </source>
</evidence>
<evidence type="ECO:0000313" key="15">
    <source>
        <dbReference type="Proteomes" id="UP001596028"/>
    </source>
</evidence>
<evidence type="ECO:0000256" key="5">
    <source>
        <dbReference type="ARBA" id="ARBA00012458"/>
    </source>
</evidence>
<dbReference type="InterPro" id="IPR006390">
    <property type="entry name" value="DHP_synth_dom"/>
</dbReference>